<dbReference type="KEGG" id="crq:GCK72_020747"/>
<evidence type="ECO:0000313" key="3">
    <source>
        <dbReference type="Proteomes" id="UP000483820"/>
    </source>
</evidence>
<feature type="transmembrane region" description="Helical" evidence="1">
    <location>
        <begin position="125"/>
        <end position="148"/>
    </location>
</feature>
<organism evidence="2 3">
    <name type="scientific">Caenorhabditis remanei</name>
    <name type="common">Caenorhabditis vulgaris</name>
    <dbReference type="NCBI Taxonomy" id="31234"/>
    <lineage>
        <taxon>Eukaryota</taxon>
        <taxon>Metazoa</taxon>
        <taxon>Ecdysozoa</taxon>
        <taxon>Nematoda</taxon>
        <taxon>Chromadorea</taxon>
        <taxon>Rhabditida</taxon>
        <taxon>Rhabditina</taxon>
        <taxon>Rhabditomorpha</taxon>
        <taxon>Rhabditoidea</taxon>
        <taxon>Rhabditidae</taxon>
        <taxon>Peloderinae</taxon>
        <taxon>Caenorhabditis</taxon>
    </lineage>
</organism>
<feature type="transmembrane region" description="Helical" evidence="1">
    <location>
        <begin position="169"/>
        <end position="195"/>
    </location>
</feature>
<dbReference type="GeneID" id="9807942"/>
<comment type="caution">
    <text evidence="2">The sequence shown here is derived from an EMBL/GenBank/DDBJ whole genome shotgun (WGS) entry which is preliminary data.</text>
</comment>
<evidence type="ECO:0000256" key="1">
    <source>
        <dbReference type="SAM" id="Phobius"/>
    </source>
</evidence>
<sequence length="266" mass="30474">MSEITNITSFFFNFFTADEIETLINQLRVIFRIIAIPYITLVILSLALIPAFLRRKHHIDNLESWKKLQEYPVINHAFYVIKNPLYIGFLLVQCALFPIAVYMVMSSSWDNSLMLILATVESLVFLVGYYIVGLFIHVYLVLMAYEIAMATNDKLLDEQAAKKKIWIKSLYALFIGKDSLLKLVLFLFDCALVSYNPELKYMQISDVAGTIFTVTIHLMADFAVIGVFLLVDHRRNIHFLIKLLGATSMALPLIIQATTIICFKKN</sequence>
<protein>
    <submittedName>
        <fullName evidence="2">Uncharacterized protein</fullName>
    </submittedName>
</protein>
<keyword evidence="1" id="KW-0472">Membrane</keyword>
<dbReference type="CTD" id="9807942"/>
<dbReference type="EMBL" id="WUAV01000005">
    <property type="protein sequence ID" value="KAF1754187.1"/>
    <property type="molecule type" value="Genomic_DNA"/>
</dbReference>
<keyword evidence="1" id="KW-0812">Transmembrane</keyword>
<dbReference type="RefSeq" id="XP_053582684.1">
    <property type="nucleotide sequence ID" value="XM_053733771.1"/>
</dbReference>
<proteinExistence type="predicted"/>
<name>A0A6A5GG42_CAERE</name>
<feature type="transmembrane region" description="Helical" evidence="1">
    <location>
        <begin position="85"/>
        <end position="105"/>
    </location>
</feature>
<evidence type="ECO:0000313" key="2">
    <source>
        <dbReference type="EMBL" id="KAF1754187.1"/>
    </source>
</evidence>
<keyword evidence="1" id="KW-1133">Transmembrane helix</keyword>
<reference evidence="2 3" key="1">
    <citation type="submission" date="2019-12" db="EMBL/GenBank/DDBJ databases">
        <title>Chromosome-level assembly of the Caenorhabditis remanei genome.</title>
        <authorList>
            <person name="Teterina A.A."/>
            <person name="Willis J.H."/>
            <person name="Phillips P.C."/>
        </authorList>
    </citation>
    <scope>NUCLEOTIDE SEQUENCE [LARGE SCALE GENOMIC DNA]</scope>
    <source>
        <strain evidence="2 3">PX506</strain>
        <tissue evidence="2">Whole organism</tissue>
    </source>
</reference>
<feature type="transmembrane region" description="Helical" evidence="1">
    <location>
        <begin position="207"/>
        <end position="231"/>
    </location>
</feature>
<feature type="transmembrane region" description="Helical" evidence="1">
    <location>
        <begin position="29"/>
        <end position="53"/>
    </location>
</feature>
<feature type="transmembrane region" description="Helical" evidence="1">
    <location>
        <begin position="243"/>
        <end position="263"/>
    </location>
</feature>
<accession>A0A6A5GG42</accession>
<dbReference type="AlphaFoldDB" id="A0A6A5GG42"/>
<dbReference type="Proteomes" id="UP000483820">
    <property type="component" value="Chromosome V"/>
</dbReference>
<gene>
    <name evidence="2" type="ORF">GCK72_020747</name>
</gene>